<evidence type="ECO:0000313" key="13">
    <source>
        <dbReference type="EMBL" id="EGH25100.1"/>
    </source>
</evidence>
<evidence type="ECO:0000256" key="1">
    <source>
        <dbReference type="ARBA" id="ARBA00006139"/>
    </source>
</evidence>
<feature type="active site" evidence="9">
    <location>
        <position position="164"/>
    </location>
</feature>
<keyword evidence="7 9" id="KW-1133">Transmembrane helix</keyword>
<keyword evidence="2 9" id="KW-1003">Cell membrane</keyword>
<gene>
    <name evidence="9" type="primary">lspA</name>
    <name evidence="12" type="ORF">PSYMO_26524</name>
    <name evidence="13" type="ORF">PSYMO_28074</name>
</gene>
<dbReference type="EMBL" id="AEAG01001044">
    <property type="protein sequence ID" value="EGH24813.1"/>
    <property type="molecule type" value="Genomic_DNA"/>
</dbReference>
<comment type="similarity">
    <text evidence="1 9 11">Belongs to the peptidase A8 family.</text>
</comment>
<dbReference type="EC" id="3.4.23.36" evidence="9"/>
<evidence type="ECO:0000256" key="4">
    <source>
        <dbReference type="ARBA" id="ARBA00022692"/>
    </source>
</evidence>
<dbReference type="PROSITE" id="PS00855">
    <property type="entry name" value="SPASE_II"/>
    <property type="match status" value="1"/>
</dbReference>
<evidence type="ECO:0000256" key="6">
    <source>
        <dbReference type="ARBA" id="ARBA00022801"/>
    </source>
</evidence>
<feature type="transmembrane region" description="Helical" evidence="9">
    <location>
        <begin position="25"/>
        <end position="45"/>
    </location>
</feature>
<comment type="caution">
    <text evidence="12">The sequence shown here is derived from an EMBL/GenBank/DDBJ whole genome shotgun (WGS) entry which is preliminary data.</text>
</comment>
<dbReference type="GO" id="GO:0004190">
    <property type="term" value="F:aspartic-type endopeptidase activity"/>
    <property type="evidence" value="ECO:0007669"/>
    <property type="project" value="UniProtKB-UniRule"/>
</dbReference>
<dbReference type="UniPathway" id="UPA00665"/>
<dbReference type="GO" id="GO:0005886">
    <property type="term" value="C:plasma membrane"/>
    <property type="evidence" value="ECO:0007669"/>
    <property type="project" value="UniProtKB-SubCell"/>
</dbReference>
<dbReference type="PRINTS" id="PR00781">
    <property type="entry name" value="LIPOSIGPTASE"/>
</dbReference>
<dbReference type="Pfam" id="PF01252">
    <property type="entry name" value="Peptidase_A8"/>
    <property type="match status" value="1"/>
</dbReference>
<comment type="catalytic activity">
    <reaction evidence="9 10">
        <text>Release of signal peptides from bacterial membrane prolipoproteins. Hydrolyzes -Xaa-Yaa-Zaa-|-(S,diacylglyceryl)Cys-, in which Xaa is hydrophobic (preferably Leu), and Yaa (Ala or Ser) and Zaa (Gly or Ala) have small, neutral side chains.</text>
        <dbReference type="EC" id="3.4.23.36"/>
    </reaction>
</comment>
<keyword evidence="4 9" id="KW-0812">Transmembrane</keyword>
<evidence type="ECO:0000256" key="2">
    <source>
        <dbReference type="ARBA" id="ARBA00022475"/>
    </source>
</evidence>
<name>A0A656GGC5_PSEA0</name>
<evidence type="ECO:0000256" key="8">
    <source>
        <dbReference type="ARBA" id="ARBA00023136"/>
    </source>
</evidence>
<evidence type="ECO:0000256" key="11">
    <source>
        <dbReference type="RuleBase" id="RU004181"/>
    </source>
</evidence>
<keyword evidence="8 9" id="KW-0472">Membrane</keyword>
<organism evidence="12 14">
    <name type="scientific">Pseudomonas amygdali pv. mori str. 301020</name>
    <dbReference type="NCBI Taxonomy" id="629261"/>
    <lineage>
        <taxon>Bacteria</taxon>
        <taxon>Pseudomonadati</taxon>
        <taxon>Pseudomonadota</taxon>
        <taxon>Gammaproteobacteria</taxon>
        <taxon>Pseudomonadales</taxon>
        <taxon>Pseudomonadaceae</taxon>
        <taxon>Pseudomonas</taxon>
        <taxon>Pseudomonas amygdali</taxon>
    </lineage>
</organism>
<evidence type="ECO:0000256" key="5">
    <source>
        <dbReference type="ARBA" id="ARBA00022750"/>
    </source>
</evidence>
<dbReference type="AlphaFoldDB" id="A0A656GGC5"/>
<proteinExistence type="inferred from homology"/>
<dbReference type="PANTHER" id="PTHR33695:SF1">
    <property type="entry name" value="LIPOPROTEIN SIGNAL PEPTIDASE"/>
    <property type="match status" value="1"/>
</dbReference>
<keyword evidence="3 9" id="KW-0645">Protease</keyword>
<feature type="transmembrane region" description="Helical" evidence="9">
    <location>
        <begin position="93"/>
        <end position="111"/>
    </location>
</feature>
<dbReference type="Proteomes" id="UP000003465">
    <property type="component" value="Unassembled WGS sequence"/>
</dbReference>
<comment type="function">
    <text evidence="9 10">This protein specifically catalyzes the removal of signal peptides from prolipoproteins.</text>
</comment>
<evidence type="ECO:0000313" key="12">
    <source>
        <dbReference type="EMBL" id="EGH24813.1"/>
    </source>
</evidence>
<sequence length="189" mass="21197">MRCKLQAKKLDFQRFDFRIKRGAKLMSNVGAKLKYFFVSLVVVVVDQMTKSIANANLDFGRSVKILPFFDIQLSYNSGAAFGFLSRAGGWQQILFSIVAICAIILLVGWIAKQPKHKIRYTFALALLLGGAIGNLIDRMVYGHVVDFVLLHWQDHNFPNFNIADSAITIGVLLLMLDSFEVKGIVDDKP</sequence>
<evidence type="ECO:0000256" key="9">
    <source>
        <dbReference type="HAMAP-Rule" id="MF_00161"/>
    </source>
</evidence>
<reference evidence="12 14" key="1">
    <citation type="journal article" date="2011" name="PLoS Pathog.">
        <title>Dynamic evolution of pathogenicity revealed by sequencing and comparative genomics of 19 Pseudomonas syringae isolates.</title>
        <authorList>
            <person name="Baltrus D.A."/>
            <person name="Nishimura M.T."/>
            <person name="Romanchuk A."/>
            <person name="Chang J.H."/>
            <person name="Mukhtar M.S."/>
            <person name="Cherkis K."/>
            <person name="Roach J."/>
            <person name="Grant S.R."/>
            <person name="Jones C.D."/>
            <person name="Dangl J.L."/>
        </authorList>
    </citation>
    <scope>NUCLEOTIDE SEQUENCE [LARGE SCALE GENOMIC DNA]</scope>
    <source>
        <strain evidence="12 14">301020</strain>
    </source>
</reference>
<evidence type="ECO:0000313" key="14">
    <source>
        <dbReference type="Proteomes" id="UP000003465"/>
    </source>
</evidence>
<evidence type="ECO:0000256" key="10">
    <source>
        <dbReference type="RuleBase" id="RU000594"/>
    </source>
</evidence>
<feature type="transmembrane region" description="Helical" evidence="9">
    <location>
        <begin position="156"/>
        <end position="176"/>
    </location>
</feature>
<dbReference type="InterPro" id="IPR001872">
    <property type="entry name" value="Peptidase_A8"/>
</dbReference>
<dbReference type="PANTHER" id="PTHR33695">
    <property type="entry name" value="LIPOPROTEIN SIGNAL PEPTIDASE"/>
    <property type="match status" value="1"/>
</dbReference>
<keyword evidence="12" id="KW-0449">Lipoprotein</keyword>
<dbReference type="EMBL" id="AEAG01001130">
    <property type="protein sequence ID" value="EGH25100.1"/>
    <property type="molecule type" value="Genomic_DNA"/>
</dbReference>
<protein>
    <recommendedName>
        <fullName evidence="9">Lipoprotein signal peptidase</fullName>
        <ecNumber evidence="9">3.4.23.36</ecNumber>
    </recommendedName>
    <alternativeName>
        <fullName evidence="9">Prolipoprotein signal peptidase</fullName>
    </alternativeName>
    <alternativeName>
        <fullName evidence="9">Signal peptidase II</fullName>
        <shortName evidence="9">SPase II</shortName>
    </alternativeName>
</protein>
<keyword evidence="6 9" id="KW-0378">Hydrolase</keyword>
<feature type="active site" evidence="9">
    <location>
        <position position="146"/>
    </location>
</feature>
<evidence type="ECO:0000256" key="3">
    <source>
        <dbReference type="ARBA" id="ARBA00022670"/>
    </source>
</evidence>
<accession>A0A656GGC5</accession>
<comment type="subcellular location">
    <subcellularLocation>
        <location evidence="9">Cell membrane</location>
        <topology evidence="9">Multi-pass membrane protein</topology>
    </subcellularLocation>
</comment>
<dbReference type="NCBIfam" id="TIGR00077">
    <property type="entry name" value="lspA"/>
    <property type="match status" value="1"/>
</dbReference>
<feature type="transmembrane region" description="Helical" evidence="9">
    <location>
        <begin position="118"/>
        <end position="136"/>
    </location>
</feature>
<comment type="pathway">
    <text evidence="9">Protein modification; lipoprotein biosynthesis (signal peptide cleavage).</text>
</comment>
<dbReference type="GO" id="GO:0006508">
    <property type="term" value="P:proteolysis"/>
    <property type="evidence" value="ECO:0007669"/>
    <property type="project" value="UniProtKB-KW"/>
</dbReference>
<dbReference type="HAMAP" id="MF_00161">
    <property type="entry name" value="LspA"/>
    <property type="match status" value="1"/>
</dbReference>
<keyword evidence="5 9" id="KW-0064">Aspartyl protease</keyword>
<evidence type="ECO:0000256" key="7">
    <source>
        <dbReference type="ARBA" id="ARBA00022989"/>
    </source>
</evidence>